<feature type="chain" id="PRO_5042552275" description="Small secreted protein" evidence="2">
    <location>
        <begin position="20"/>
        <end position="215"/>
    </location>
</feature>
<accession>A0AAJ0EXG3</accession>
<keyword evidence="4" id="KW-1185">Reference proteome</keyword>
<evidence type="ECO:0000313" key="3">
    <source>
        <dbReference type="EMBL" id="KAK1691014.1"/>
    </source>
</evidence>
<sequence length="215" mass="22666">MRYTQLLLSLFLLFTFVIALPAPAPVEAVAAQDAADKNKNKNNNNGTKGTKTKTNNNGNTNKGQTNKGQTTKATKNGTGGNTRPTADECAAAKKLATGIDKNISIQKQEQKDVAAVKKAVQSGNKSQFDQAKTKLVATVKSGADVRAENQKIAPKGNAAIPGLKKVQNAQATELKQAQGLTGNNADLDTIAQMEKEFAGGIDQNQQNKKDAVKGC</sequence>
<protein>
    <recommendedName>
        <fullName evidence="5">Small secreted protein</fullName>
    </recommendedName>
</protein>
<dbReference type="EMBL" id="JAHMHR010000005">
    <property type="protein sequence ID" value="KAK1691014.1"/>
    <property type="molecule type" value="Genomic_DNA"/>
</dbReference>
<evidence type="ECO:0000313" key="4">
    <source>
        <dbReference type="Proteomes" id="UP001224890"/>
    </source>
</evidence>
<dbReference type="Proteomes" id="UP001224890">
    <property type="component" value="Unassembled WGS sequence"/>
</dbReference>
<feature type="compositionally biased region" description="Low complexity" evidence="1">
    <location>
        <begin position="41"/>
        <end position="76"/>
    </location>
</feature>
<name>A0AAJ0EXG3_9PEZI</name>
<organism evidence="3 4">
    <name type="scientific">Colletotrichum godetiae</name>
    <dbReference type="NCBI Taxonomy" id="1209918"/>
    <lineage>
        <taxon>Eukaryota</taxon>
        <taxon>Fungi</taxon>
        <taxon>Dikarya</taxon>
        <taxon>Ascomycota</taxon>
        <taxon>Pezizomycotina</taxon>
        <taxon>Sordariomycetes</taxon>
        <taxon>Hypocreomycetidae</taxon>
        <taxon>Glomerellales</taxon>
        <taxon>Glomerellaceae</taxon>
        <taxon>Colletotrichum</taxon>
        <taxon>Colletotrichum acutatum species complex</taxon>
    </lineage>
</organism>
<proteinExistence type="predicted"/>
<evidence type="ECO:0008006" key="5">
    <source>
        <dbReference type="Google" id="ProtNLM"/>
    </source>
</evidence>
<keyword evidence="2" id="KW-0732">Signal</keyword>
<reference evidence="3" key="1">
    <citation type="submission" date="2021-06" db="EMBL/GenBank/DDBJ databases">
        <title>Comparative genomics, transcriptomics and evolutionary studies reveal genomic signatures of adaptation to plant cell wall in hemibiotrophic fungi.</title>
        <authorList>
            <consortium name="DOE Joint Genome Institute"/>
            <person name="Baroncelli R."/>
            <person name="Diaz J.F."/>
            <person name="Benocci T."/>
            <person name="Peng M."/>
            <person name="Battaglia E."/>
            <person name="Haridas S."/>
            <person name="Andreopoulos W."/>
            <person name="Labutti K."/>
            <person name="Pangilinan J."/>
            <person name="Floch G.L."/>
            <person name="Makela M.R."/>
            <person name="Henrissat B."/>
            <person name="Grigoriev I.V."/>
            <person name="Crouch J.A."/>
            <person name="De Vries R.P."/>
            <person name="Sukno S.A."/>
            <person name="Thon M.R."/>
        </authorList>
    </citation>
    <scope>NUCLEOTIDE SEQUENCE</scope>
    <source>
        <strain evidence="3">CBS 193.32</strain>
    </source>
</reference>
<dbReference type="RefSeq" id="XP_060434709.1">
    <property type="nucleotide sequence ID" value="XM_060580926.1"/>
</dbReference>
<evidence type="ECO:0000256" key="1">
    <source>
        <dbReference type="SAM" id="MobiDB-lite"/>
    </source>
</evidence>
<feature type="signal peptide" evidence="2">
    <location>
        <begin position="1"/>
        <end position="19"/>
    </location>
</feature>
<dbReference type="AlphaFoldDB" id="A0AAJ0EXG3"/>
<gene>
    <name evidence="3" type="ORF">BDP55DRAFT_764784</name>
</gene>
<feature type="region of interest" description="Disordered" evidence="1">
    <location>
        <begin position="33"/>
        <end position="85"/>
    </location>
</feature>
<evidence type="ECO:0000256" key="2">
    <source>
        <dbReference type="SAM" id="SignalP"/>
    </source>
</evidence>
<dbReference type="GeneID" id="85465452"/>
<comment type="caution">
    <text evidence="3">The sequence shown here is derived from an EMBL/GenBank/DDBJ whole genome shotgun (WGS) entry which is preliminary data.</text>
</comment>